<dbReference type="Proteomes" id="UP000184251">
    <property type="component" value="Unassembled WGS sequence"/>
</dbReference>
<reference evidence="1 2" key="1">
    <citation type="submission" date="2016-11" db="EMBL/GenBank/DDBJ databases">
        <authorList>
            <person name="Jaros S."/>
            <person name="Januszkiewicz K."/>
            <person name="Wedrychowicz H."/>
        </authorList>
    </citation>
    <scope>NUCLEOTIDE SEQUENCE [LARGE SCALE GENOMIC DNA]</scope>
    <source>
        <strain evidence="1 2">DSM 14828</strain>
    </source>
</reference>
<gene>
    <name evidence="1" type="ORF">SAMN02746064_01950</name>
</gene>
<dbReference type="InterPro" id="IPR009651">
    <property type="entry name" value="Met_g_lyase_put"/>
</dbReference>
<dbReference type="OrthoDB" id="9764766at2"/>
<dbReference type="RefSeq" id="WP_073271483.1">
    <property type="nucleotide sequence ID" value="NZ_FQTU01000015.1"/>
</dbReference>
<dbReference type="PANTHER" id="PTHR46658">
    <property type="entry name" value="CYS OR MET METABOLISM PYRIDOXAL-PHOSPHATE-DEPENDENT ENZYME"/>
    <property type="match status" value="1"/>
</dbReference>
<dbReference type="InterPro" id="IPR015421">
    <property type="entry name" value="PyrdxlP-dep_Trfase_major"/>
</dbReference>
<protein>
    <submittedName>
        <fullName evidence="1">Cystathionine beta-lyase family protein involved in aluminum resistance</fullName>
    </submittedName>
</protein>
<evidence type="ECO:0000313" key="1">
    <source>
        <dbReference type="EMBL" id="SHF13051.1"/>
    </source>
</evidence>
<keyword evidence="1" id="KW-0456">Lyase</keyword>
<dbReference type="AlphaFoldDB" id="A0A1M4Z4T2"/>
<keyword evidence="2" id="KW-1185">Reference proteome</keyword>
<accession>A0A1M4Z4T2</accession>
<sequence length="427" mass="47053">MQIKEAMYEKFGIDEKILELCRREEKSLKDIFEKVKEICEYNQLKVIRAMQKHNLSDRHFNVSTGYGYDDEGRDVLEKIYAEVFNAEDALVRPQIISGTHAISLCLYGVLRPGDELLSITGSPYDTVRTIIDGKGKNYGTLKDYGVKYAQIDLCRKGIDLKKVLEALRDETKLVYIQRSTGYGWRKALTIEEIKEAILAMKKAKPNVAVMVDNCYGEFLDILEPTDVGADLVAGSLIKNPGGGISPMGGYVAGKKALVYLAACRLSAPGIAKETGATLGINRTYLQGLFLAPHIVGESIKTAILAAGVFKRLGYEVCPLPQDERSDIIQSIKFGSKEMVEVFCRAVQSAAPVDSFVTPEAWDMPGYSDQVIMAAGAFIQGSSIELSADAPMREPYIAYLQGGLTHEHGRLGIYMALKELGDKGFLSF</sequence>
<dbReference type="InterPro" id="IPR015424">
    <property type="entry name" value="PyrdxlP-dep_Trfase"/>
</dbReference>
<dbReference type="EMBL" id="FQTU01000015">
    <property type="protein sequence ID" value="SHF13051.1"/>
    <property type="molecule type" value="Genomic_DNA"/>
</dbReference>
<evidence type="ECO:0000313" key="2">
    <source>
        <dbReference type="Proteomes" id="UP000184251"/>
    </source>
</evidence>
<dbReference type="Gene3D" id="3.90.1150.60">
    <property type="entry name" value="Methioning gamme-lyase, C-terminal domain"/>
    <property type="match status" value="1"/>
</dbReference>
<organism evidence="1 2">
    <name type="scientific">Alkalibacter saccharofermentans DSM 14828</name>
    <dbReference type="NCBI Taxonomy" id="1120975"/>
    <lineage>
        <taxon>Bacteria</taxon>
        <taxon>Bacillati</taxon>
        <taxon>Bacillota</taxon>
        <taxon>Clostridia</taxon>
        <taxon>Eubacteriales</taxon>
        <taxon>Eubacteriaceae</taxon>
        <taxon>Alkalibacter</taxon>
    </lineage>
</organism>
<dbReference type="Pfam" id="PF06838">
    <property type="entry name" value="Met_gamma_lyase"/>
    <property type="match status" value="1"/>
</dbReference>
<proteinExistence type="predicted"/>
<dbReference type="SUPFAM" id="SSF53383">
    <property type="entry name" value="PLP-dependent transferases"/>
    <property type="match status" value="1"/>
</dbReference>
<dbReference type="Gene3D" id="3.40.640.10">
    <property type="entry name" value="Type I PLP-dependent aspartate aminotransferase-like (Major domain)"/>
    <property type="match status" value="1"/>
</dbReference>
<dbReference type="GO" id="GO:0016829">
    <property type="term" value="F:lyase activity"/>
    <property type="evidence" value="ECO:0007669"/>
    <property type="project" value="UniProtKB-KW"/>
</dbReference>
<dbReference type="STRING" id="1120975.SAMN02746064_01950"/>
<dbReference type="PANTHER" id="PTHR46658:SF1">
    <property type="entry name" value="CYS OR MET METABOLISM PYRIDOXAL-PHOSPHATE-DEPENDENT ENZYME"/>
    <property type="match status" value="1"/>
</dbReference>
<name>A0A1M4Z4T2_9FIRM</name>